<feature type="transmembrane region" description="Helical" evidence="2">
    <location>
        <begin position="325"/>
        <end position="344"/>
    </location>
</feature>
<evidence type="ECO:0000313" key="4">
    <source>
        <dbReference type="Proteomes" id="UP001595387"/>
    </source>
</evidence>
<gene>
    <name evidence="3" type="ORF">ACFODW_04330</name>
</gene>
<keyword evidence="4" id="KW-1185">Reference proteome</keyword>
<feature type="compositionally biased region" description="Basic and acidic residues" evidence="1">
    <location>
        <begin position="669"/>
        <end position="682"/>
    </location>
</feature>
<feature type="transmembrane region" description="Helical" evidence="2">
    <location>
        <begin position="350"/>
        <end position="370"/>
    </location>
</feature>
<evidence type="ECO:0000256" key="1">
    <source>
        <dbReference type="SAM" id="MobiDB-lite"/>
    </source>
</evidence>
<feature type="transmembrane region" description="Helical" evidence="2">
    <location>
        <begin position="180"/>
        <end position="200"/>
    </location>
</feature>
<reference evidence="4" key="1">
    <citation type="journal article" date="2019" name="Int. J. Syst. Evol. Microbiol.">
        <title>The Global Catalogue of Microorganisms (GCM) 10K type strain sequencing project: providing services to taxonomists for standard genome sequencing and annotation.</title>
        <authorList>
            <consortium name="The Broad Institute Genomics Platform"/>
            <consortium name="The Broad Institute Genome Sequencing Center for Infectious Disease"/>
            <person name="Wu L."/>
            <person name="Ma J."/>
        </authorList>
    </citation>
    <scope>NUCLEOTIDE SEQUENCE [LARGE SCALE GENOMIC DNA]</scope>
    <source>
        <strain evidence="4">KCTC 13193</strain>
    </source>
</reference>
<dbReference type="RefSeq" id="WP_390303492.1">
    <property type="nucleotide sequence ID" value="NZ_JBHRRZ010000008.1"/>
</dbReference>
<comment type="caution">
    <text evidence="3">The sequence shown here is derived from an EMBL/GenBank/DDBJ whole genome shotgun (WGS) entry which is preliminary data.</text>
</comment>
<dbReference type="InterPro" id="IPR058112">
    <property type="entry name" value="CD3337_EF1877-like"/>
</dbReference>
<feature type="transmembrane region" description="Helical" evidence="2">
    <location>
        <begin position="382"/>
        <end position="406"/>
    </location>
</feature>
<feature type="transmembrane region" description="Helical" evidence="2">
    <location>
        <begin position="153"/>
        <end position="174"/>
    </location>
</feature>
<organism evidence="3 4">
    <name type="scientific">Virgibacillus sediminis</name>
    <dbReference type="NCBI Taxonomy" id="202260"/>
    <lineage>
        <taxon>Bacteria</taxon>
        <taxon>Bacillati</taxon>
        <taxon>Bacillota</taxon>
        <taxon>Bacilli</taxon>
        <taxon>Bacillales</taxon>
        <taxon>Bacillaceae</taxon>
        <taxon>Virgibacillus</taxon>
    </lineage>
</organism>
<evidence type="ECO:0000313" key="3">
    <source>
        <dbReference type="EMBL" id="MFC2947578.1"/>
    </source>
</evidence>
<dbReference type="EMBL" id="JBHRRZ010000008">
    <property type="protein sequence ID" value="MFC2947578.1"/>
    <property type="molecule type" value="Genomic_DNA"/>
</dbReference>
<name>A0ABV7A3Q8_9BACI</name>
<dbReference type="Proteomes" id="UP001595387">
    <property type="component" value="Unassembled WGS sequence"/>
</dbReference>
<accession>A0ABV7A3Q8</accession>
<proteinExistence type="predicted"/>
<keyword evidence="2" id="KW-0812">Transmembrane</keyword>
<feature type="compositionally biased region" description="Basic and acidic residues" evidence="1">
    <location>
        <begin position="712"/>
        <end position="722"/>
    </location>
</feature>
<dbReference type="NCBIfam" id="NF046089">
    <property type="entry name" value="CD3337_EF1877"/>
    <property type="match status" value="1"/>
</dbReference>
<keyword evidence="2" id="KW-0472">Membrane</keyword>
<protein>
    <submittedName>
        <fullName evidence="3">CD3337/EF1877 family mobilome membrane protein</fullName>
    </submittedName>
</protein>
<evidence type="ECO:0000256" key="2">
    <source>
        <dbReference type="SAM" id="Phobius"/>
    </source>
</evidence>
<keyword evidence="2" id="KW-1133">Transmembrane helix</keyword>
<feature type="compositionally biased region" description="Basic and acidic residues" evidence="1">
    <location>
        <begin position="561"/>
        <end position="584"/>
    </location>
</feature>
<feature type="transmembrane region" description="Helical" evidence="2">
    <location>
        <begin position="426"/>
        <end position="444"/>
    </location>
</feature>
<feature type="region of interest" description="Disordered" evidence="1">
    <location>
        <begin position="547"/>
        <end position="611"/>
    </location>
</feature>
<feature type="region of interest" description="Disordered" evidence="1">
    <location>
        <begin position="651"/>
        <end position="766"/>
    </location>
</feature>
<sequence length="766" mass="84433">MRNSTLKRITKIILIVTLLTTGIGVNHPIHAEDRQGNEDGEEQLGNFKEEGKSYYHLDAVPEDFAKDEGFMDNIKSNLWFLDSNEISQKMSEMFNYLANIAFDMNILMTNFMLSSLDFAYEFNFINTIIEKLDDIVGGITGISGNGHITSSGIFGNLAIFAAVFAVIYAAFLMLWKRSMFASLGTIIQTTLALTVAILLFTNYSPFLTGLNQITTQASSLVLAGNSQDVDDGAQPSTTSRLDEESLKDGMKDNIWGLFIDRPYLYMMYGETDLNSLADSKSEAVNRVNNILKEQPNSEERYSAISNELEVHQNEHLLYDNIRSRLSFTVMYLGINGVVSIPIYLLSIALLVFQFWFMLIAIFAPFALLFGAIPGQFNVVKRYFIELGLPLVLKIVVSFTALVIFAISDLLYEADFVVADNNGPVEAYTAAALIHFVLLILIFLLRNRIRNIFSAGSQGVQELREGMGSLTNPLKKGVQGTSTAAGAAVGAVATGGAGAIAGANVGGAIGRAATGEGNVGDIAKSGMHAHRSHQMASLRKLPSDNASLKNIKESDSSSQNELMKEKVNRDNRGSEEQYPRLRPMDGMRSQRKSEHLSVQKPPISNDSVEDTPDMYADEANYIPSTPTVDPAQSEVLNDDSYKVSEWMEETPDLYRENVTSPITGSAEMEGSTREGGISEREIESSSVPPMEEQRHIASTDSVEIPAGTSIQPKETKPSMKEPPELDTTNLNRHRNQVKERDTDSANMISLEKSMPPQEKEDDYPTLD</sequence>